<keyword evidence="1" id="KW-0812">Transmembrane</keyword>
<evidence type="ECO:0000313" key="2">
    <source>
        <dbReference type="EMBL" id="MFC5771595.1"/>
    </source>
</evidence>
<comment type="caution">
    <text evidence="2">The sequence shown here is derived from an EMBL/GenBank/DDBJ whole genome shotgun (WGS) entry which is preliminary data.</text>
</comment>
<keyword evidence="1" id="KW-0472">Membrane</keyword>
<evidence type="ECO:0000256" key="1">
    <source>
        <dbReference type="SAM" id="Phobius"/>
    </source>
</evidence>
<gene>
    <name evidence="2" type="ORF">ACFPTN_19640</name>
</gene>
<feature type="transmembrane region" description="Helical" evidence="1">
    <location>
        <begin position="134"/>
        <end position="153"/>
    </location>
</feature>
<organism evidence="2 3">
    <name type="scientific">Thauera sinica</name>
    <dbReference type="NCBI Taxonomy" id="2665146"/>
    <lineage>
        <taxon>Bacteria</taxon>
        <taxon>Pseudomonadati</taxon>
        <taxon>Pseudomonadota</taxon>
        <taxon>Betaproteobacteria</taxon>
        <taxon>Rhodocyclales</taxon>
        <taxon>Zoogloeaceae</taxon>
        <taxon>Thauera</taxon>
    </lineage>
</organism>
<name>A0ABW1AWP8_9RHOO</name>
<keyword evidence="3" id="KW-1185">Reference proteome</keyword>
<feature type="transmembrane region" description="Helical" evidence="1">
    <location>
        <begin position="107"/>
        <end position="128"/>
    </location>
</feature>
<reference evidence="3" key="1">
    <citation type="journal article" date="2019" name="Int. J. Syst. Evol. Microbiol.">
        <title>The Global Catalogue of Microorganisms (GCM) 10K type strain sequencing project: providing services to taxonomists for standard genome sequencing and annotation.</title>
        <authorList>
            <consortium name="The Broad Institute Genomics Platform"/>
            <consortium name="The Broad Institute Genome Sequencing Center for Infectious Disease"/>
            <person name="Wu L."/>
            <person name="Ma J."/>
        </authorList>
    </citation>
    <scope>NUCLEOTIDE SEQUENCE [LARGE SCALE GENOMIC DNA]</scope>
    <source>
        <strain evidence="3">SHR3</strain>
    </source>
</reference>
<evidence type="ECO:0000313" key="3">
    <source>
        <dbReference type="Proteomes" id="UP001595974"/>
    </source>
</evidence>
<dbReference type="Proteomes" id="UP001595974">
    <property type="component" value="Unassembled WGS sequence"/>
</dbReference>
<keyword evidence="1" id="KW-1133">Transmembrane helix</keyword>
<dbReference type="RefSeq" id="WP_157748592.1">
    <property type="nucleotide sequence ID" value="NZ_JBHSOG010000097.1"/>
</dbReference>
<feature type="transmembrane region" description="Helical" evidence="1">
    <location>
        <begin position="20"/>
        <end position="36"/>
    </location>
</feature>
<protein>
    <submittedName>
        <fullName evidence="2">Uncharacterized protein</fullName>
    </submittedName>
</protein>
<dbReference type="EMBL" id="JBHSOG010000097">
    <property type="protein sequence ID" value="MFC5771595.1"/>
    <property type="molecule type" value="Genomic_DNA"/>
</dbReference>
<feature type="transmembrane region" description="Helical" evidence="1">
    <location>
        <begin position="64"/>
        <end position="86"/>
    </location>
</feature>
<accession>A0ABW1AWP8</accession>
<sequence length="173" mass="19686">MIYTNYCRSFLTKTDETASIFWIAASYLIYIALEIIPNDLIKNLAEILRFLEFIPAVKSIEHGAVFNALMAKVHFCVLILFFPIILMSYMCIPKKMFFRKVTGRNRLILFSFVMPLISLIAFLAPVSSGSIGRFLSSFSIGFSFLSALIVICWSMTFRGFIEVVIFINSNEGD</sequence>
<proteinExistence type="predicted"/>